<protein>
    <submittedName>
        <fullName evidence="1">Uncharacterized protein</fullName>
    </submittedName>
</protein>
<proteinExistence type="predicted"/>
<sequence length="291" mass="30318">MRAIFLVGLALVASVSALVEVGSGYHEEVGIPMAEKIRVAEEKALAGEVADDRVVGGVVAPANAHPYFAGLLISLVGITGNSVCGSSLLTANRLVTAAHCWTDGRMQAWQFLVILGSNHLFTGGTRIATTNVVMHPQYTPHNLNNDIAMILMPVSVMFSNSIQPIALPSGNDLWNQFVGNWAVAAGFGRTSDQQAGASTIVSHVSLQVITVQQCQMIFGNNFVVSSTLCTNGAGGVGVCGGDSGGPLVLNLHGTPTLIGISSFVAAAGCQLGFPSAFARVTSFNNFIQQYL</sequence>
<reference evidence="1" key="1">
    <citation type="submission" date="2023-03" db="EMBL/GenBank/DDBJ databases">
        <title>Chromosome-level genomes of two armyworms, Mythimna separata and Mythimna loreyi, provide insights into the biosynthesis and reception of sex pheromones.</title>
        <authorList>
            <person name="Zhao H."/>
        </authorList>
    </citation>
    <scope>NUCLEOTIDE SEQUENCE</scope>
    <source>
        <strain evidence="1">BeijingLab</strain>
    </source>
</reference>
<name>A0ACC2QKQ4_9NEOP</name>
<comment type="caution">
    <text evidence="1">The sequence shown here is derived from an EMBL/GenBank/DDBJ whole genome shotgun (WGS) entry which is preliminary data.</text>
</comment>
<accession>A0ACC2QKQ4</accession>
<keyword evidence="2" id="KW-1185">Reference proteome</keyword>
<dbReference type="Proteomes" id="UP001231649">
    <property type="component" value="Chromosome 3"/>
</dbReference>
<dbReference type="EMBL" id="CM056779">
    <property type="protein sequence ID" value="KAJ8719734.1"/>
    <property type="molecule type" value="Genomic_DNA"/>
</dbReference>
<organism evidence="1 2">
    <name type="scientific">Mythimna loreyi</name>
    <dbReference type="NCBI Taxonomy" id="667449"/>
    <lineage>
        <taxon>Eukaryota</taxon>
        <taxon>Metazoa</taxon>
        <taxon>Ecdysozoa</taxon>
        <taxon>Arthropoda</taxon>
        <taxon>Hexapoda</taxon>
        <taxon>Insecta</taxon>
        <taxon>Pterygota</taxon>
        <taxon>Neoptera</taxon>
        <taxon>Endopterygota</taxon>
        <taxon>Lepidoptera</taxon>
        <taxon>Glossata</taxon>
        <taxon>Ditrysia</taxon>
        <taxon>Noctuoidea</taxon>
        <taxon>Noctuidae</taxon>
        <taxon>Noctuinae</taxon>
        <taxon>Hadenini</taxon>
        <taxon>Mythimna</taxon>
    </lineage>
</organism>
<evidence type="ECO:0000313" key="2">
    <source>
        <dbReference type="Proteomes" id="UP001231649"/>
    </source>
</evidence>
<evidence type="ECO:0000313" key="1">
    <source>
        <dbReference type="EMBL" id="KAJ8719734.1"/>
    </source>
</evidence>
<gene>
    <name evidence="1" type="ORF">PYW08_011909</name>
</gene>